<comment type="caution">
    <text evidence="1">The sequence shown here is derived from an EMBL/GenBank/DDBJ whole genome shotgun (WGS) entry which is preliminary data.</text>
</comment>
<name>A0AAN7A662_9PEZI</name>
<reference evidence="1" key="1">
    <citation type="journal article" date="2023" name="Mol. Phylogenet. Evol.">
        <title>Genome-scale phylogeny and comparative genomics of the fungal order Sordariales.</title>
        <authorList>
            <person name="Hensen N."/>
            <person name="Bonometti L."/>
            <person name="Westerberg I."/>
            <person name="Brannstrom I.O."/>
            <person name="Guillou S."/>
            <person name="Cros-Aarteil S."/>
            <person name="Calhoun S."/>
            <person name="Haridas S."/>
            <person name="Kuo A."/>
            <person name="Mondo S."/>
            <person name="Pangilinan J."/>
            <person name="Riley R."/>
            <person name="LaButti K."/>
            <person name="Andreopoulos B."/>
            <person name="Lipzen A."/>
            <person name="Chen C."/>
            <person name="Yan M."/>
            <person name="Daum C."/>
            <person name="Ng V."/>
            <person name="Clum A."/>
            <person name="Steindorff A."/>
            <person name="Ohm R.A."/>
            <person name="Martin F."/>
            <person name="Silar P."/>
            <person name="Natvig D.O."/>
            <person name="Lalanne C."/>
            <person name="Gautier V."/>
            <person name="Ament-Velasquez S.L."/>
            <person name="Kruys A."/>
            <person name="Hutchinson M.I."/>
            <person name="Powell A.J."/>
            <person name="Barry K."/>
            <person name="Miller A.N."/>
            <person name="Grigoriev I.V."/>
            <person name="Debuchy R."/>
            <person name="Gladieux P."/>
            <person name="Hiltunen Thoren M."/>
            <person name="Johannesson H."/>
        </authorList>
    </citation>
    <scope>NUCLEOTIDE SEQUENCE</scope>
    <source>
        <strain evidence="1">CBS 892.96</strain>
    </source>
</reference>
<feature type="non-terminal residue" evidence="1">
    <location>
        <position position="94"/>
    </location>
</feature>
<sequence>MTFEYHNEGVSLDCQRFGWAPLPDPDDDDACSVDDFDIDGPGGKWITALETIQKYFKEATGGWLVSDGMLAQLKIFTSHGWYHQLGDAPGPTAR</sequence>
<dbReference type="EMBL" id="MU866317">
    <property type="protein sequence ID" value="KAK4173827.1"/>
    <property type="molecule type" value="Genomic_DNA"/>
</dbReference>
<dbReference type="Proteomes" id="UP001302321">
    <property type="component" value="Unassembled WGS sequence"/>
</dbReference>
<dbReference type="AlphaFoldDB" id="A0AAN7A662"/>
<protein>
    <submittedName>
        <fullName evidence="1">Uncharacterized protein</fullName>
    </submittedName>
</protein>
<gene>
    <name evidence="1" type="ORF">QBC36DRAFT_380670</name>
</gene>
<reference evidence="1" key="2">
    <citation type="submission" date="2023-05" db="EMBL/GenBank/DDBJ databases">
        <authorList>
            <consortium name="Lawrence Berkeley National Laboratory"/>
            <person name="Steindorff A."/>
            <person name="Hensen N."/>
            <person name="Bonometti L."/>
            <person name="Westerberg I."/>
            <person name="Brannstrom I.O."/>
            <person name="Guillou S."/>
            <person name="Cros-Aarteil S."/>
            <person name="Calhoun S."/>
            <person name="Haridas S."/>
            <person name="Kuo A."/>
            <person name="Mondo S."/>
            <person name="Pangilinan J."/>
            <person name="Riley R."/>
            <person name="Labutti K."/>
            <person name="Andreopoulos B."/>
            <person name="Lipzen A."/>
            <person name="Chen C."/>
            <person name="Yanf M."/>
            <person name="Daum C."/>
            <person name="Ng V."/>
            <person name="Clum A."/>
            <person name="Ohm R."/>
            <person name="Martin F."/>
            <person name="Silar P."/>
            <person name="Natvig D."/>
            <person name="Lalanne C."/>
            <person name="Gautier V."/>
            <person name="Ament-Velasquez S.L."/>
            <person name="Kruys A."/>
            <person name="Hutchinson M.I."/>
            <person name="Powell A.J."/>
            <person name="Barry K."/>
            <person name="Miller A.N."/>
            <person name="Grigoriev I.V."/>
            <person name="Debuchy R."/>
            <person name="Gladieux P."/>
            <person name="Thoren M.H."/>
            <person name="Johannesson H."/>
        </authorList>
    </citation>
    <scope>NUCLEOTIDE SEQUENCE</scope>
    <source>
        <strain evidence="1">CBS 892.96</strain>
    </source>
</reference>
<accession>A0AAN7A662</accession>
<proteinExistence type="predicted"/>
<organism evidence="1 2">
    <name type="scientific">Triangularia setosa</name>
    <dbReference type="NCBI Taxonomy" id="2587417"/>
    <lineage>
        <taxon>Eukaryota</taxon>
        <taxon>Fungi</taxon>
        <taxon>Dikarya</taxon>
        <taxon>Ascomycota</taxon>
        <taxon>Pezizomycotina</taxon>
        <taxon>Sordariomycetes</taxon>
        <taxon>Sordariomycetidae</taxon>
        <taxon>Sordariales</taxon>
        <taxon>Podosporaceae</taxon>
        <taxon>Triangularia</taxon>
    </lineage>
</organism>
<keyword evidence="2" id="KW-1185">Reference proteome</keyword>
<evidence type="ECO:0000313" key="2">
    <source>
        <dbReference type="Proteomes" id="UP001302321"/>
    </source>
</evidence>
<evidence type="ECO:0000313" key="1">
    <source>
        <dbReference type="EMBL" id="KAK4173827.1"/>
    </source>
</evidence>